<evidence type="ECO:0000256" key="1">
    <source>
        <dbReference type="SAM" id="Coils"/>
    </source>
</evidence>
<evidence type="ECO:0000256" key="2">
    <source>
        <dbReference type="SAM" id="MobiDB-lite"/>
    </source>
</evidence>
<feature type="compositionally biased region" description="Gly residues" evidence="2">
    <location>
        <begin position="541"/>
        <end position="556"/>
    </location>
</feature>
<keyword evidence="4" id="KW-1185">Reference proteome</keyword>
<feature type="region of interest" description="Disordered" evidence="2">
    <location>
        <begin position="507"/>
        <end position="556"/>
    </location>
</feature>
<name>A0A388LZE6_CHABU</name>
<evidence type="ECO:0000313" key="4">
    <source>
        <dbReference type="Proteomes" id="UP000265515"/>
    </source>
</evidence>
<protein>
    <submittedName>
        <fullName evidence="3">Uncharacterized protein</fullName>
    </submittedName>
</protein>
<feature type="coiled-coil region" evidence="1">
    <location>
        <begin position="52"/>
        <end position="113"/>
    </location>
</feature>
<proteinExistence type="predicted"/>
<dbReference type="AlphaFoldDB" id="A0A388LZE6"/>
<gene>
    <name evidence="3" type="ORF">CBR_g45798</name>
</gene>
<organism evidence="3 4">
    <name type="scientific">Chara braunii</name>
    <name type="common">Braun's stonewort</name>
    <dbReference type="NCBI Taxonomy" id="69332"/>
    <lineage>
        <taxon>Eukaryota</taxon>
        <taxon>Viridiplantae</taxon>
        <taxon>Streptophyta</taxon>
        <taxon>Charophyceae</taxon>
        <taxon>Charales</taxon>
        <taxon>Characeae</taxon>
        <taxon>Chara</taxon>
    </lineage>
</organism>
<dbReference type="EMBL" id="BFEA01000625">
    <property type="protein sequence ID" value="GBG87645.1"/>
    <property type="molecule type" value="Genomic_DNA"/>
</dbReference>
<keyword evidence="1" id="KW-0175">Coiled coil</keyword>
<dbReference type="Proteomes" id="UP000265515">
    <property type="component" value="Unassembled WGS sequence"/>
</dbReference>
<reference evidence="3 4" key="1">
    <citation type="journal article" date="2018" name="Cell">
        <title>The Chara Genome: Secondary Complexity and Implications for Plant Terrestrialization.</title>
        <authorList>
            <person name="Nishiyama T."/>
            <person name="Sakayama H."/>
            <person name="Vries J.D."/>
            <person name="Buschmann H."/>
            <person name="Saint-Marcoux D."/>
            <person name="Ullrich K.K."/>
            <person name="Haas F.B."/>
            <person name="Vanderstraeten L."/>
            <person name="Becker D."/>
            <person name="Lang D."/>
            <person name="Vosolsobe S."/>
            <person name="Rombauts S."/>
            <person name="Wilhelmsson P.K.I."/>
            <person name="Janitza P."/>
            <person name="Kern R."/>
            <person name="Heyl A."/>
            <person name="Rumpler F."/>
            <person name="Villalobos L.I.A.C."/>
            <person name="Clay J.M."/>
            <person name="Skokan R."/>
            <person name="Toyoda A."/>
            <person name="Suzuki Y."/>
            <person name="Kagoshima H."/>
            <person name="Schijlen E."/>
            <person name="Tajeshwar N."/>
            <person name="Catarino B."/>
            <person name="Hetherington A.J."/>
            <person name="Saltykova A."/>
            <person name="Bonnot C."/>
            <person name="Breuninger H."/>
            <person name="Symeonidi A."/>
            <person name="Radhakrishnan G.V."/>
            <person name="Van Nieuwerburgh F."/>
            <person name="Deforce D."/>
            <person name="Chang C."/>
            <person name="Karol K.G."/>
            <person name="Hedrich R."/>
            <person name="Ulvskov P."/>
            <person name="Glockner G."/>
            <person name="Delwiche C.F."/>
            <person name="Petrasek J."/>
            <person name="Van de Peer Y."/>
            <person name="Friml J."/>
            <person name="Beilby M."/>
            <person name="Dolan L."/>
            <person name="Kohara Y."/>
            <person name="Sugano S."/>
            <person name="Fujiyama A."/>
            <person name="Delaux P.-M."/>
            <person name="Quint M."/>
            <person name="TheiBen G."/>
            <person name="Hagemann M."/>
            <person name="Harholt J."/>
            <person name="Dunand C."/>
            <person name="Zachgo S."/>
            <person name="Langdale J."/>
            <person name="Maumus F."/>
            <person name="Straeten D.V.D."/>
            <person name="Gould S.B."/>
            <person name="Rensing S.A."/>
        </authorList>
    </citation>
    <scope>NUCLEOTIDE SEQUENCE [LARGE SCALE GENOMIC DNA]</scope>
    <source>
        <strain evidence="3 4">S276</strain>
    </source>
</reference>
<dbReference type="STRING" id="69332.A0A388LZE6"/>
<accession>A0A388LZE6</accession>
<sequence length="556" mass="62458">MDDYPMFALLFLSVIWRPLLQLIFPLGFHRTTRMTVVTKSGKVTKPYTAEEQAKIDRRLKEKKEEKAKKMEEELKKKMEEEKRKIEEEMRKQLEEEKKKIEEEEEKLELCVQAGEQGMVEYVLPRAEEAGCSYESALKLDQEDAAIWAAHFDFEPERPEDETKEEIEAFEAQLQLVDEEEWAIMIEERETLIKTRLAAQKRREYGEKKRLKEEGEAINERTATYAVQIEELAAKKIARTITEERALSGSGKVVGGGEPIKREKIKVKLPDTYFGKKEENFDRWESTVQSYAYAQCIPEEDKVLMAHSCLGGAPADFALSLANAAGCGHDMVAYSKRTALRTFLDALPNRFEDKTKAMRTADKLNNIHLRKWKSVSALKATMDELLQTPDHGLTPEQILNNFARALPDPIKSNLYAKVKEDGMTYDQFSKMAVDQAGFLQEANCHWYKDLEKGKHWKGKTIAGSITGKDNLVVTFEEGGCEALTYDQIEYGLDEGSGEVQGGDFAAVVRGGGRGGRGGRGRGGRGWGGRGRGYQGECSNGGCAEGGRGYGPPQGSTG</sequence>
<dbReference type="Gramene" id="GBG87645">
    <property type="protein sequence ID" value="GBG87645"/>
    <property type="gene ID" value="CBR_g45798"/>
</dbReference>
<feature type="compositionally biased region" description="Gly residues" evidence="2">
    <location>
        <begin position="522"/>
        <end position="532"/>
    </location>
</feature>
<evidence type="ECO:0000313" key="3">
    <source>
        <dbReference type="EMBL" id="GBG87645.1"/>
    </source>
</evidence>
<comment type="caution">
    <text evidence="3">The sequence shown here is derived from an EMBL/GenBank/DDBJ whole genome shotgun (WGS) entry which is preliminary data.</text>
</comment>